<keyword evidence="3 6" id="KW-0812">Transmembrane</keyword>
<evidence type="ECO:0000313" key="9">
    <source>
        <dbReference type="Proteomes" id="UP000807825"/>
    </source>
</evidence>
<dbReference type="AlphaFoldDB" id="A0A9D6V266"/>
<dbReference type="GO" id="GO:0005886">
    <property type="term" value="C:plasma membrane"/>
    <property type="evidence" value="ECO:0007669"/>
    <property type="project" value="UniProtKB-SubCell"/>
</dbReference>
<keyword evidence="5 6" id="KW-0472">Membrane</keyword>
<dbReference type="Pfam" id="PF09335">
    <property type="entry name" value="VTT_dom"/>
    <property type="match status" value="1"/>
</dbReference>
<dbReference type="PANTHER" id="PTHR12677:SF59">
    <property type="entry name" value="GOLGI APPARATUS MEMBRANE PROTEIN TVP38-RELATED"/>
    <property type="match status" value="1"/>
</dbReference>
<comment type="caution">
    <text evidence="8">The sequence shown here is derived from an EMBL/GenBank/DDBJ whole genome shotgun (WGS) entry which is preliminary data.</text>
</comment>
<protein>
    <recommendedName>
        <fullName evidence="6">TVP38/TMEM64 family membrane protein</fullName>
    </recommendedName>
</protein>
<evidence type="ECO:0000256" key="3">
    <source>
        <dbReference type="ARBA" id="ARBA00022692"/>
    </source>
</evidence>
<dbReference type="Proteomes" id="UP000807825">
    <property type="component" value="Unassembled WGS sequence"/>
</dbReference>
<comment type="caution">
    <text evidence="6">Lacks conserved residue(s) required for the propagation of feature annotation.</text>
</comment>
<comment type="subcellular location">
    <subcellularLocation>
        <location evidence="1 6">Cell membrane</location>
        <topology evidence="1 6">Multi-pass membrane protein</topology>
    </subcellularLocation>
</comment>
<comment type="similarity">
    <text evidence="6">Belongs to the TVP38/TMEM64 family.</text>
</comment>
<evidence type="ECO:0000256" key="4">
    <source>
        <dbReference type="ARBA" id="ARBA00022989"/>
    </source>
</evidence>
<name>A0A9D6V266_9BACT</name>
<organism evidence="8 9">
    <name type="scientific">Desulfomonile tiedjei</name>
    <dbReference type="NCBI Taxonomy" id="2358"/>
    <lineage>
        <taxon>Bacteria</taxon>
        <taxon>Pseudomonadati</taxon>
        <taxon>Thermodesulfobacteriota</taxon>
        <taxon>Desulfomonilia</taxon>
        <taxon>Desulfomonilales</taxon>
        <taxon>Desulfomonilaceae</taxon>
        <taxon>Desulfomonile</taxon>
    </lineage>
</organism>
<keyword evidence="4 6" id="KW-1133">Transmembrane helix</keyword>
<gene>
    <name evidence="8" type="ORF">HY912_14590</name>
</gene>
<dbReference type="EMBL" id="JACRDE010000382">
    <property type="protein sequence ID" value="MBI5250715.1"/>
    <property type="molecule type" value="Genomic_DNA"/>
</dbReference>
<dbReference type="InterPro" id="IPR032816">
    <property type="entry name" value="VTT_dom"/>
</dbReference>
<evidence type="ECO:0000259" key="7">
    <source>
        <dbReference type="Pfam" id="PF09335"/>
    </source>
</evidence>
<dbReference type="PANTHER" id="PTHR12677">
    <property type="entry name" value="GOLGI APPARATUS MEMBRANE PROTEIN TVP38-RELATED"/>
    <property type="match status" value="1"/>
</dbReference>
<evidence type="ECO:0000256" key="6">
    <source>
        <dbReference type="RuleBase" id="RU366058"/>
    </source>
</evidence>
<feature type="transmembrane region" description="Helical" evidence="6">
    <location>
        <begin position="12"/>
        <end position="33"/>
    </location>
</feature>
<accession>A0A9D6V266</accession>
<proteinExistence type="inferred from homology"/>
<reference evidence="8" key="1">
    <citation type="submission" date="2020-07" db="EMBL/GenBank/DDBJ databases">
        <title>Huge and variable diversity of episymbiotic CPR bacteria and DPANN archaea in groundwater ecosystems.</title>
        <authorList>
            <person name="He C.Y."/>
            <person name="Keren R."/>
            <person name="Whittaker M."/>
            <person name="Farag I.F."/>
            <person name="Doudna J."/>
            <person name="Cate J.H.D."/>
            <person name="Banfield J.F."/>
        </authorList>
    </citation>
    <scope>NUCLEOTIDE SEQUENCE</scope>
    <source>
        <strain evidence="8">NC_groundwater_1664_Pr3_B-0.1um_52_9</strain>
    </source>
</reference>
<dbReference type="InterPro" id="IPR015414">
    <property type="entry name" value="TMEM64"/>
</dbReference>
<evidence type="ECO:0000256" key="1">
    <source>
        <dbReference type="ARBA" id="ARBA00004651"/>
    </source>
</evidence>
<sequence length="244" mass="26682">MWPTCKRERIHLILGSTILASVVVAGVILTFTGHMQQFYKTLLDIFQSRDHLRLYLESWGVWAPLAFIVLQSLQVVMAPIPGELTGIVGGFVFGTWSSVLYSSVGLTVGSVVAFCAARIVGLPLVKLVVCGETLDKFHFLTERRGIIGSLIFFIIPGFPKDILCYLLGLSPMGFITFAVVCGLGRIPGTAMLSWSGAAIYDKDWRLLIILSIVSAVCIGLFYFKGEKASLWLKSKCGPKLTTDA</sequence>
<evidence type="ECO:0000313" key="8">
    <source>
        <dbReference type="EMBL" id="MBI5250715.1"/>
    </source>
</evidence>
<evidence type="ECO:0000256" key="5">
    <source>
        <dbReference type="ARBA" id="ARBA00023136"/>
    </source>
</evidence>
<feature type="transmembrane region" description="Helical" evidence="6">
    <location>
        <begin position="206"/>
        <end position="223"/>
    </location>
</feature>
<keyword evidence="2 6" id="KW-1003">Cell membrane</keyword>
<feature type="transmembrane region" description="Helical" evidence="6">
    <location>
        <begin position="100"/>
        <end position="125"/>
    </location>
</feature>
<feature type="domain" description="VTT" evidence="7">
    <location>
        <begin position="80"/>
        <end position="197"/>
    </location>
</feature>
<evidence type="ECO:0000256" key="2">
    <source>
        <dbReference type="ARBA" id="ARBA00022475"/>
    </source>
</evidence>